<keyword evidence="2" id="KW-1185">Reference proteome</keyword>
<dbReference type="EMBL" id="CM043016">
    <property type="protein sequence ID" value="KAI4468374.1"/>
    <property type="molecule type" value="Genomic_DNA"/>
</dbReference>
<comment type="caution">
    <text evidence="1">The sequence shown here is derived from an EMBL/GenBank/DDBJ whole genome shotgun (WGS) entry which is preliminary data.</text>
</comment>
<accession>A0ACB9TNL2</accession>
<dbReference type="Proteomes" id="UP001056778">
    <property type="component" value="Chromosome 2"/>
</dbReference>
<proteinExistence type="predicted"/>
<evidence type="ECO:0000313" key="2">
    <source>
        <dbReference type="Proteomes" id="UP001056778"/>
    </source>
</evidence>
<reference evidence="1" key="1">
    <citation type="submission" date="2022-04" db="EMBL/GenBank/DDBJ databases">
        <title>Chromosome-scale genome assembly of Holotrichia oblita Faldermann.</title>
        <authorList>
            <person name="Rongchong L."/>
        </authorList>
    </citation>
    <scope>NUCLEOTIDE SEQUENCE</scope>
    <source>
        <strain evidence="1">81SQS9</strain>
    </source>
</reference>
<sequence>METDADKYPHVRELKCKLNLLTRPDGSVLLSQGVVSYLFFSIHYIRLNYILKYVYILGDTAVIVGCYGPTEAKTQKMYIDNVNVEVHYRPKAGLPGVGDRFQEAIIRNICQTSLVASLYPRSSVVVVVQELQNFGGLISCAINAVCMALLTSGIDMRFSIAAVSCTLSQNEEMYLDPGLLELKNAKAVFVFVFDSNEGHIVASHTTGTFSVDQFKEALKLCKEGSAEIFNYYRSVLKKLRL</sequence>
<gene>
    <name evidence="1" type="ORF">MML48_2g00021705</name>
</gene>
<name>A0ACB9TNL2_HOLOL</name>
<evidence type="ECO:0000313" key="1">
    <source>
        <dbReference type="EMBL" id="KAI4468374.1"/>
    </source>
</evidence>
<protein>
    <submittedName>
        <fullName evidence="1">Exosome complex component</fullName>
    </submittedName>
</protein>
<organism evidence="1 2">
    <name type="scientific">Holotrichia oblita</name>
    <name type="common">Chafer beetle</name>
    <dbReference type="NCBI Taxonomy" id="644536"/>
    <lineage>
        <taxon>Eukaryota</taxon>
        <taxon>Metazoa</taxon>
        <taxon>Ecdysozoa</taxon>
        <taxon>Arthropoda</taxon>
        <taxon>Hexapoda</taxon>
        <taxon>Insecta</taxon>
        <taxon>Pterygota</taxon>
        <taxon>Neoptera</taxon>
        <taxon>Endopterygota</taxon>
        <taxon>Coleoptera</taxon>
        <taxon>Polyphaga</taxon>
        <taxon>Scarabaeiformia</taxon>
        <taxon>Scarabaeidae</taxon>
        <taxon>Melolonthinae</taxon>
        <taxon>Holotrichia</taxon>
    </lineage>
</organism>